<gene>
    <name evidence="1" type="ORF">L6452_21073</name>
</gene>
<proteinExistence type="predicted"/>
<dbReference type="Proteomes" id="UP001055879">
    <property type="component" value="Linkage Group LG06"/>
</dbReference>
<name>A0ACB9BHK8_ARCLA</name>
<reference evidence="2" key="1">
    <citation type="journal article" date="2022" name="Mol. Ecol. Resour.">
        <title>The genomes of chicory, endive, great burdock and yacon provide insights into Asteraceae palaeo-polyploidization history and plant inulin production.</title>
        <authorList>
            <person name="Fan W."/>
            <person name="Wang S."/>
            <person name="Wang H."/>
            <person name="Wang A."/>
            <person name="Jiang F."/>
            <person name="Liu H."/>
            <person name="Zhao H."/>
            <person name="Xu D."/>
            <person name="Zhang Y."/>
        </authorList>
    </citation>
    <scope>NUCLEOTIDE SEQUENCE [LARGE SCALE GENOMIC DNA]</scope>
    <source>
        <strain evidence="2">cv. Niubang</strain>
    </source>
</reference>
<comment type="caution">
    <text evidence="1">The sequence shown here is derived from an EMBL/GenBank/DDBJ whole genome shotgun (WGS) entry which is preliminary data.</text>
</comment>
<evidence type="ECO:0000313" key="1">
    <source>
        <dbReference type="EMBL" id="KAI3720160.1"/>
    </source>
</evidence>
<organism evidence="1 2">
    <name type="scientific">Arctium lappa</name>
    <name type="common">Greater burdock</name>
    <name type="synonym">Lappa major</name>
    <dbReference type="NCBI Taxonomy" id="4217"/>
    <lineage>
        <taxon>Eukaryota</taxon>
        <taxon>Viridiplantae</taxon>
        <taxon>Streptophyta</taxon>
        <taxon>Embryophyta</taxon>
        <taxon>Tracheophyta</taxon>
        <taxon>Spermatophyta</taxon>
        <taxon>Magnoliopsida</taxon>
        <taxon>eudicotyledons</taxon>
        <taxon>Gunneridae</taxon>
        <taxon>Pentapetalae</taxon>
        <taxon>asterids</taxon>
        <taxon>campanulids</taxon>
        <taxon>Asterales</taxon>
        <taxon>Asteraceae</taxon>
        <taxon>Carduoideae</taxon>
        <taxon>Cardueae</taxon>
        <taxon>Arctiinae</taxon>
        <taxon>Arctium</taxon>
    </lineage>
</organism>
<sequence length="191" mass="21026">MIEKDKQFSQGDWDPEVAVDPLAAVLGPEHPGRTRGVGHNVGLRVGLGLGNKRRRPNKKDAEIKDLRERTSNLEQQVKELKAERLSKNNASPAGSPMVKSSAGSTALDPRIESILWEICSVVLRQATANKSVISAPPTSEPILPHVQKEDVAHSNKVVTATQVTPTTARIHPRLRASTLTYKKMTRHIQRE</sequence>
<evidence type="ECO:0000313" key="2">
    <source>
        <dbReference type="Proteomes" id="UP001055879"/>
    </source>
</evidence>
<dbReference type="EMBL" id="CM042052">
    <property type="protein sequence ID" value="KAI3720160.1"/>
    <property type="molecule type" value="Genomic_DNA"/>
</dbReference>
<protein>
    <submittedName>
        <fullName evidence="1">Uncharacterized protein</fullName>
    </submittedName>
</protein>
<reference evidence="1 2" key="2">
    <citation type="journal article" date="2022" name="Mol. Ecol. Resour.">
        <title>The genomes of chicory, endive, great burdock and yacon provide insights into Asteraceae paleo-polyploidization history and plant inulin production.</title>
        <authorList>
            <person name="Fan W."/>
            <person name="Wang S."/>
            <person name="Wang H."/>
            <person name="Wang A."/>
            <person name="Jiang F."/>
            <person name="Liu H."/>
            <person name="Zhao H."/>
            <person name="Xu D."/>
            <person name="Zhang Y."/>
        </authorList>
    </citation>
    <scope>NUCLEOTIDE SEQUENCE [LARGE SCALE GENOMIC DNA]</scope>
    <source>
        <strain evidence="2">cv. Niubang</strain>
    </source>
</reference>
<keyword evidence="2" id="KW-1185">Reference proteome</keyword>
<accession>A0ACB9BHK8</accession>